<reference evidence="2 3" key="1">
    <citation type="journal article" date="2010" name="Genome Biol. Evol.">
        <title>The sequence of a 1.8-mb bacterial linear plasmid reveals a rich evolutionary reservoir of secondary metabolic pathways.</title>
        <authorList>
            <person name="Medema M.H."/>
            <person name="Trefzer A."/>
            <person name="Kovalchuk A."/>
            <person name="van den Berg M."/>
            <person name="Mueller U."/>
            <person name="Heijne W."/>
            <person name="Wu L."/>
            <person name="Alam M.T."/>
            <person name="Ronning C.M."/>
            <person name="Nierman W.C."/>
            <person name="Bovenberg R.A.L."/>
            <person name="Breitling R."/>
            <person name="Takano E."/>
        </authorList>
    </citation>
    <scope>NUCLEOTIDE SEQUENCE [LARGE SCALE GENOMIC DNA]</scope>
    <source>
        <strain evidence="3">ATCC 27064 / DSM 738 / JCM 4710 / NBRC 13307 / NCIMB 12785 / NRRL 3585 / VKM Ac-602</strain>
    </source>
</reference>
<evidence type="ECO:0000313" key="2">
    <source>
        <dbReference type="EMBL" id="EFG09120.1"/>
    </source>
</evidence>
<keyword evidence="3" id="KW-1185">Reference proteome</keyword>
<evidence type="ECO:0000313" key="3">
    <source>
        <dbReference type="Proteomes" id="UP000002357"/>
    </source>
</evidence>
<dbReference type="AlphaFoldDB" id="E2Q4W1"/>
<organism evidence="2 3">
    <name type="scientific">Streptomyces clavuligerus</name>
    <dbReference type="NCBI Taxonomy" id="1901"/>
    <lineage>
        <taxon>Bacteria</taxon>
        <taxon>Bacillati</taxon>
        <taxon>Actinomycetota</taxon>
        <taxon>Actinomycetes</taxon>
        <taxon>Kitasatosporales</taxon>
        <taxon>Streptomycetaceae</taxon>
        <taxon>Streptomyces</taxon>
    </lineage>
</organism>
<accession>E2Q4W1</accession>
<protein>
    <submittedName>
        <fullName evidence="2">Uncharacterized protein</fullName>
    </submittedName>
</protein>
<feature type="compositionally biased region" description="Polar residues" evidence="1">
    <location>
        <begin position="39"/>
        <end position="49"/>
    </location>
</feature>
<proteinExistence type="predicted"/>
<name>E2Q4W1_STRCL</name>
<dbReference type="EMBL" id="CM000913">
    <property type="protein sequence ID" value="EFG09120.1"/>
    <property type="molecule type" value="Genomic_DNA"/>
</dbReference>
<feature type="region of interest" description="Disordered" evidence="1">
    <location>
        <begin position="24"/>
        <end position="55"/>
    </location>
</feature>
<sequence>MRTLTDDGPGAAVRTVGAAPRAENGVASVLPVRGRAPDTPTTSRISITPQDRRTT</sequence>
<gene>
    <name evidence="2" type="ORF">SCLAV_4046</name>
</gene>
<dbReference type="Proteomes" id="UP000002357">
    <property type="component" value="Chromosome"/>
</dbReference>
<evidence type="ECO:0000256" key="1">
    <source>
        <dbReference type="SAM" id="MobiDB-lite"/>
    </source>
</evidence>